<dbReference type="InterPro" id="IPR023393">
    <property type="entry name" value="START-like_dom_sf"/>
</dbReference>
<evidence type="ECO:0000313" key="3">
    <source>
        <dbReference type="EMBL" id="MBB5805931.1"/>
    </source>
</evidence>
<comment type="similarity">
    <text evidence="1">Belongs to the AHA1 family.</text>
</comment>
<dbReference type="CDD" id="cd07826">
    <property type="entry name" value="SRPBCC_CalC_Aha1-like_9"/>
    <property type="match status" value="1"/>
</dbReference>
<dbReference type="Proteomes" id="UP000552097">
    <property type="component" value="Unassembled WGS sequence"/>
</dbReference>
<dbReference type="SUPFAM" id="SSF55961">
    <property type="entry name" value="Bet v1-like"/>
    <property type="match status" value="1"/>
</dbReference>
<reference evidence="3 4" key="1">
    <citation type="submission" date="2020-08" db="EMBL/GenBank/DDBJ databases">
        <title>Sequencing the genomes of 1000 actinobacteria strains.</title>
        <authorList>
            <person name="Klenk H.-P."/>
        </authorList>
    </citation>
    <scope>NUCLEOTIDE SEQUENCE [LARGE SCALE GENOMIC DNA]</scope>
    <source>
        <strain evidence="3 4">DSM 45486</strain>
    </source>
</reference>
<dbReference type="RefSeq" id="WP_184924862.1">
    <property type="nucleotide sequence ID" value="NZ_JACHMO010000001.1"/>
</dbReference>
<proteinExistence type="inferred from homology"/>
<dbReference type="Pfam" id="PF08327">
    <property type="entry name" value="AHSA1"/>
    <property type="match status" value="1"/>
</dbReference>
<dbReference type="AlphaFoldDB" id="A0A7W9M3E0"/>
<comment type="caution">
    <text evidence="3">The sequence shown here is derived from an EMBL/GenBank/DDBJ whole genome shotgun (WGS) entry which is preliminary data.</text>
</comment>
<dbReference type="EMBL" id="JACHMO010000001">
    <property type="protein sequence ID" value="MBB5805931.1"/>
    <property type="molecule type" value="Genomic_DNA"/>
</dbReference>
<evidence type="ECO:0000259" key="2">
    <source>
        <dbReference type="Pfam" id="PF08327"/>
    </source>
</evidence>
<dbReference type="InterPro" id="IPR013538">
    <property type="entry name" value="ASHA1/2-like_C"/>
</dbReference>
<evidence type="ECO:0000256" key="1">
    <source>
        <dbReference type="ARBA" id="ARBA00006817"/>
    </source>
</evidence>
<name>A0A7W9M3E0_9PSEU</name>
<keyword evidence="4" id="KW-1185">Reference proteome</keyword>
<evidence type="ECO:0000313" key="4">
    <source>
        <dbReference type="Proteomes" id="UP000552097"/>
    </source>
</evidence>
<feature type="domain" description="Activator of Hsp90 ATPase homologue 1/2-like C-terminal" evidence="2">
    <location>
        <begin position="23"/>
        <end position="154"/>
    </location>
</feature>
<accession>A0A7W9M3E0</accession>
<protein>
    <submittedName>
        <fullName evidence="3">Uncharacterized protein YndB with AHSA1/START domain</fullName>
    </submittedName>
</protein>
<organism evidence="3 4">
    <name type="scientific">Saccharothrix ecbatanensis</name>
    <dbReference type="NCBI Taxonomy" id="1105145"/>
    <lineage>
        <taxon>Bacteria</taxon>
        <taxon>Bacillati</taxon>
        <taxon>Actinomycetota</taxon>
        <taxon>Actinomycetes</taxon>
        <taxon>Pseudonocardiales</taxon>
        <taxon>Pseudonocardiaceae</taxon>
        <taxon>Saccharothrix</taxon>
    </lineage>
</organism>
<dbReference type="Gene3D" id="3.30.530.20">
    <property type="match status" value="1"/>
</dbReference>
<sequence>MTTDTSLWTTPSDVEVAVTRTFDAPQELVFDAFTKPEHVVHWMLGPEGWTMPVCEIDLRPGGRWHMVWRRADGTEMAMTGEYQEVTPHSRTVQTESWGPEWPSTVNTTEFIAEGDRTTVVQTMRFPSQEARDKATETGMKDGADISYDRLATYLASLA</sequence>
<gene>
    <name evidence="3" type="ORF">F4560_005699</name>
</gene>